<dbReference type="PANTHER" id="PTHR41328">
    <property type="entry name" value="TERMINASE SMALL SUBUNIT-RELATED"/>
    <property type="match status" value="1"/>
</dbReference>
<protein>
    <submittedName>
        <fullName evidence="3">Phage terminase, small subunit</fullName>
    </submittedName>
</protein>
<dbReference type="Gene3D" id="1.10.10.1400">
    <property type="entry name" value="Terminase, small subunit, N-terminal DNA-binding domain, HTH motif"/>
    <property type="match status" value="1"/>
</dbReference>
<dbReference type="Pfam" id="PF03592">
    <property type="entry name" value="Terminase_2"/>
    <property type="match status" value="1"/>
</dbReference>
<dbReference type="InterPro" id="IPR052404">
    <property type="entry name" value="SPP1-like_terminase"/>
</dbReference>
<name>A0A139R8D6_STRMT</name>
<dbReference type="Proteomes" id="UP000070779">
    <property type="component" value="Unassembled WGS sequence"/>
</dbReference>
<dbReference type="Gene3D" id="6.10.140.2160">
    <property type="match status" value="1"/>
</dbReference>
<evidence type="ECO:0000313" key="4">
    <source>
        <dbReference type="Proteomes" id="UP000070779"/>
    </source>
</evidence>
<evidence type="ECO:0000256" key="1">
    <source>
        <dbReference type="ARBA" id="ARBA00022612"/>
    </source>
</evidence>
<accession>A0A139R8D6</accession>
<dbReference type="InterPro" id="IPR038713">
    <property type="entry name" value="Terminase_Gp1_N_sf"/>
</dbReference>
<keyword evidence="1" id="KW-1188">Viral release from host cell</keyword>
<dbReference type="InterPro" id="IPR005335">
    <property type="entry name" value="Terminase_ssu"/>
</dbReference>
<dbReference type="AlphaFoldDB" id="A0A139R8D6"/>
<dbReference type="PANTHER" id="PTHR41328:SF2">
    <property type="entry name" value="TERMINASE SMALL SUBUNIT"/>
    <property type="match status" value="1"/>
</dbReference>
<evidence type="ECO:0000256" key="2">
    <source>
        <dbReference type="ARBA" id="ARBA00023219"/>
    </source>
</evidence>
<gene>
    <name evidence="3" type="ORF">SMIDD22_01698</name>
</gene>
<dbReference type="EMBL" id="LQZD01000424">
    <property type="protein sequence ID" value="KXU11040.1"/>
    <property type="molecule type" value="Genomic_DNA"/>
</dbReference>
<organism evidence="3 4">
    <name type="scientific">Streptococcus mitis</name>
    <dbReference type="NCBI Taxonomy" id="28037"/>
    <lineage>
        <taxon>Bacteria</taxon>
        <taxon>Bacillati</taxon>
        <taxon>Bacillota</taxon>
        <taxon>Bacilli</taxon>
        <taxon>Lactobacillales</taxon>
        <taxon>Streptococcaceae</taxon>
        <taxon>Streptococcus</taxon>
        <taxon>Streptococcus mitis group</taxon>
    </lineage>
</organism>
<proteinExistence type="predicted"/>
<comment type="caution">
    <text evidence="3">The sequence shown here is derived from an EMBL/GenBank/DDBJ whole genome shotgun (WGS) entry which is preliminary data.</text>
</comment>
<dbReference type="GO" id="GO:0051276">
    <property type="term" value="P:chromosome organization"/>
    <property type="evidence" value="ECO:0007669"/>
    <property type="project" value="InterPro"/>
</dbReference>
<reference evidence="3 4" key="1">
    <citation type="submission" date="2016-01" db="EMBL/GenBank/DDBJ databases">
        <title>Highly variable Streptococcus oralis are common among viridans streptococci isolated from primates.</title>
        <authorList>
            <person name="Denapaite D."/>
            <person name="Rieger M."/>
            <person name="Koendgen S."/>
            <person name="Brueckner R."/>
            <person name="Ochigava I."/>
            <person name="Kappeler P."/>
            <person name="Maetz-Rensing K."/>
            <person name="Leendertz F."/>
            <person name="Hakenbeck R."/>
        </authorList>
    </citation>
    <scope>NUCLEOTIDE SEQUENCE [LARGE SCALE GENOMIC DNA]</scope>
    <source>
        <strain evidence="3 4">DD22</strain>
    </source>
</reference>
<dbReference type="PATRIC" id="fig|28037.238.peg.2015"/>
<keyword evidence="2" id="KW-0231">Viral genome packaging</keyword>
<sequence>MENGMTEKQKIFADEYIICLNATQAYKKAYPNIKKDEVARANGSRLLANANVKAYIDERLEKLKSERVADQQEVLEFLTSVMRGEVTEPLLVLDGEGTQRVVEAKPNVSTRKSAAVDLGKRYGLFTDKVNINATVTETKKFDDIVSQLGGDGLDE</sequence>
<evidence type="ECO:0000313" key="3">
    <source>
        <dbReference type="EMBL" id="KXU11040.1"/>
    </source>
</evidence>